<feature type="region of interest" description="Disordered" evidence="6">
    <location>
        <begin position="139"/>
        <end position="258"/>
    </location>
</feature>
<dbReference type="Proteomes" id="UP000789342">
    <property type="component" value="Unassembled WGS sequence"/>
</dbReference>
<dbReference type="InterPro" id="IPR012677">
    <property type="entry name" value="Nucleotide-bd_a/b_plait_sf"/>
</dbReference>
<keyword evidence="2" id="KW-0677">Repeat</keyword>
<protein>
    <submittedName>
        <fullName evidence="8">15903_t:CDS:1</fullName>
    </submittedName>
</protein>
<dbReference type="AlphaFoldDB" id="A0A9N8ZBC0"/>
<dbReference type="Pfam" id="PF00642">
    <property type="entry name" value="zf-CCCH"/>
    <property type="match status" value="2"/>
</dbReference>
<evidence type="ECO:0000256" key="6">
    <source>
        <dbReference type="SAM" id="MobiDB-lite"/>
    </source>
</evidence>
<dbReference type="PRINTS" id="PR01848">
    <property type="entry name" value="U2AUXFACTOR"/>
</dbReference>
<dbReference type="PANTHER" id="PTHR12620">
    <property type="entry name" value="U2 SNRNP AUXILIARY FACTOR, SMALL SUBUNIT"/>
    <property type="match status" value="1"/>
</dbReference>
<feature type="compositionally biased region" description="Basic and acidic residues" evidence="6">
    <location>
        <begin position="171"/>
        <end position="188"/>
    </location>
</feature>
<dbReference type="PROSITE" id="PS50103">
    <property type="entry name" value="ZF_C3H1"/>
    <property type="match status" value="2"/>
</dbReference>
<keyword evidence="3 5" id="KW-0863">Zinc-finger</keyword>
<dbReference type="GO" id="GO:0089701">
    <property type="term" value="C:U2AF complex"/>
    <property type="evidence" value="ECO:0007669"/>
    <property type="project" value="InterPro"/>
</dbReference>
<dbReference type="GO" id="GO:0008270">
    <property type="term" value="F:zinc ion binding"/>
    <property type="evidence" value="ECO:0007669"/>
    <property type="project" value="UniProtKB-KW"/>
</dbReference>
<sequence>DQVNCPFYLKTGACRFGDSCGRNHPYPEKSVTILIKNMYEGMPVQLADEDNDDNLEIEEAEKAINATRGRWYAGKQLICEYCPVTKWKSAICGYYERNKCPKGIQCNFLHVYKNPGNLYAEADKDYEYLSRKSSVDIAESTTHPTVTPVDEKSQSLILSESSNVTKHARSPSRDESQPNHPSSHDRSRTRSQHKGRSPRSTFKLNSEKSRHRSRSRLRSKSRSRSPKRISRERNRHGKGRNHKCSSKDYNHGQQDVKI</sequence>
<evidence type="ECO:0000256" key="1">
    <source>
        <dbReference type="ARBA" id="ARBA00022723"/>
    </source>
</evidence>
<feature type="domain" description="C3H1-type" evidence="7">
    <location>
        <begin position="1"/>
        <end position="27"/>
    </location>
</feature>
<dbReference type="Gene3D" id="3.30.70.330">
    <property type="match status" value="1"/>
</dbReference>
<feature type="zinc finger region" description="C3H1-type" evidence="5">
    <location>
        <begin position="1"/>
        <end position="27"/>
    </location>
</feature>
<dbReference type="GO" id="GO:0000398">
    <property type="term" value="P:mRNA splicing, via spliceosome"/>
    <property type="evidence" value="ECO:0007669"/>
    <property type="project" value="InterPro"/>
</dbReference>
<dbReference type="OrthoDB" id="423462at2759"/>
<evidence type="ECO:0000259" key="7">
    <source>
        <dbReference type="PROSITE" id="PS50103"/>
    </source>
</evidence>
<feature type="non-terminal residue" evidence="8">
    <location>
        <position position="258"/>
    </location>
</feature>
<reference evidence="8" key="1">
    <citation type="submission" date="2021-06" db="EMBL/GenBank/DDBJ databases">
        <authorList>
            <person name="Kallberg Y."/>
            <person name="Tangrot J."/>
            <person name="Rosling A."/>
        </authorList>
    </citation>
    <scope>NUCLEOTIDE SEQUENCE</scope>
    <source>
        <strain evidence="8">CL551</strain>
    </source>
</reference>
<gene>
    <name evidence="8" type="ORF">AMORRO_LOCUS2598</name>
</gene>
<dbReference type="InterPro" id="IPR009145">
    <property type="entry name" value="U2AF_small"/>
</dbReference>
<comment type="caution">
    <text evidence="8">The sequence shown here is derived from an EMBL/GenBank/DDBJ whole genome shotgun (WGS) entry which is preliminary data.</text>
</comment>
<dbReference type="GO" id="GO:0003723">
    <property type="term" value="F:RNA binding"/>
    <property type="evidence" value="ECO:0007669"/>
    <property type="project" value="InterPro"/>
</dbReference>
<organism evidence="8 9">
    <name type="scientific">Acaulospora morrowiae</name>
    <dbReference type="NCBI Taxonomy" id="94023"/>
    <lineage>
        <taxon>Eukaryota</taxon>
        <taxon>Fungi</taxon>
        <taxon>Fungi incertae sedis</taxon>
        <taxon>Mucoromycota</taxon>
        <taxon>Glomeromycotina</taxon>
        <taxon>Glomeromycetes</taxon>
        <taxon>Diversisporales</taxon>
        <taxon>Acaulosporaceae</taxon>
        <taxon>Acaulospora</taxon>
    </lineage>
</organism>
<feature type="compositionally biased region" description="Polar residues" evidence="6">
    <location>
        <begin position="154"/>
        <end position="165"/>
    </location>
</feature>
<name>A0A9N8ZBC0_9GLOM</name>
<feature type="domain" description="C3H1-type" evidence="7">
    <location>
        <begin position="86"/>
        <end position="113"/>
    </location>
</feature>
<evidence type="ECO:0000256" key="4">
    <source>
        <dbReference type="ARBA" id="ARBA00022833"/>
    </source>
</evidence>
<dbReference type="InterPro" id="IPR000571">
    <property type="entry name" value="Znf_CCCH"/>
</dbReference>
<evidence type="ECO:0000256" key="5">
    <source>
        <dbReference type="PROSITE-ProRule" id="PRU00723"/>
    </source>
</evidence>
<keyword evidence="4 5" id="KW-0862">Zinc</keyword>
<evidence type="ECO:0000313" key="9">
    <source>
        <dbReference type="Proteomes" id="UP000789342"/>
    </source>
</evidence>
<keyword evidence="1 5" id="KW-0479">Metal-binding</keyword>
<feature type="compositionally biased region" description="Basic and acidic residues" evidence="6">
    <location>
        <begin position="245"/>
        <end position="258"/>
    </location>
</feature>
<accession>A0A9N8ZBC0</accession>
<dbReference type="EMBL" id="CAJVPV010001119">
    <property type="protein sequence ID" value="CAG8487089.1"/>
    <property type="molecule type" value="Genomic_DNA"/>
</dbReference>
<evidence type="ECO:0000313" key="8">
    <source>
        <dbReference type="EMBL" id="CAG8487089.1"/>
    </source>
</evidence>
<evidence type="ECO:0000256" key="3">
    <source>
        <dbReference type="ARBA" id="ARBA00022771"/>
    </source>
</evidence>
<dbReference type="SMART" id="SM00356">
    <property type="entry name" value="ZnF_C3H1"/>
    <property type="match status" value="2"/>
</dbReference>
<proteinExistence type="predicted"/>
<evidence type="ECO:0000256" key="2">
    <source>
        <dbReference type="ARBA" id="ARBA00022737"/>
    </source>
</evidence>
<feature type="compositionally biased region" description="Basic residues" evidence="6">
    <location>
        <begin position="209"/>
        <end position="244"/>
    </location>
</feature>
<keyword evidence="9" id="KW-1185">Reference proteome</keyword>
<feature type="zinc finger region" description="C3H1-type" evidence="5">
    <location>
        <begin position="86"/>
        <end position="113"/>
    </location>
</feature>